<dbReference type="EMBL" id="JBHSHD010000002">
    <property type="protein sequence ID" value="MFC4819061.1"/>
    <property type="molecule type" value="Genomic_DNA"/>
</dbReference>
<keyword evidence="13" id="KW-1185">Reference proteome</keyword>
<evidence type="ECO:0000256" key="6">
    <source>
        <dbReference type="ARBA" id="ARBA00023002"/>
    </source>
</evidence>
<dbReference type="PANTHER" id="PTHR11351">
    <property type="entry name" value="ACYL-COA DESATURASE"/>
    <property type="match status" value="1"/>
</dbReference>
<evidence type="ECO:0000313" key="12">
    <source>
        <dbReference type="EMBL" id="MFC4819061.1"/>
    </source>
</evidence>
<dbReference type="Pfam" id="PF00487">
    <property type="entry name" value="FA_desaturase"/>
    <property type="match status" value="1"/>
</dbReference>
<evidence type="ECO:0000256" key="2">
    <source>
        <dbReference type="ARBA" id="ARBA00008749"/>
    </source>
</evidence>
<dbReference type="Proteomes" id="UP001595886">
    <property type="component" value="Unassembled WGS sequence"/>
</dbReference>
<feature type="domain" description="Fatty acid desaturase" evidence="11">
    <location>
        <begin position="20"/>
        <end position="229"/>
    </location>
</feature>
<dbReference type="GO" id="GO:0016491">
    <property type="term" value="F:oxidoreductase activity"/>
    <property type="evidence" value="ECO:0007669"/>
    <property type="project" value="UniProtKB-KW"/>
</dbReference>
<keyword evidence="3 10" id="KW-0812">Transmembrane</keyword>
<evidence type="ECO:0000313" key="13">
    <source>
        <dbReference type="Proteomes" id="UP001595886"/>
    </source>
</evidence>
<evidence type="ECO:0000259" key="11">
    <source>
        <dbReference type="Pfam" id="PF00487"/>
    </source>
</evidence>
<keyword evidence="5 10" id="KW-1133">Transmembrane helix</keyword>
<keyword evidence="9 10" id="KW-0472">Membrane</keyword>
<evidence type="ECO:0000256" key="4">
    <source>
        <dbReference type="ARBA" id="ARBA00022832"/>
    </source>
</evidence>
<sequence>MLDSIVSFASRGLTQGSWGTWIVYLLVVTQLTIFTVTLYLHRSQTHRGVDFHPVLAHFFRFWSWLSTGMVTKEWVAIHRKHHAKVETEEDPHSPQIYGIKKVFWDGVGLYRDASHNLDDMEKYGRGTPDDWIERHLYAPHAYWGPTLMAVINLALFGVVGIALWAIQMIWIPFWAAGFVNGIGHWWGYRNFESADTSTNLSPWGVWIGGEELHNNHHAFPSSAKFALRKWEFDIGWAAIRLFETLGLSKVLRVAPTLDVRPNMHLPDADTVKAVLSHRFHIMSDYFRGVIAPTLREEAGKAGAGIAALPRKLRKALGNGGRWLDAASRERMTAFTEKHPQLRTVCEFRARLAALTERNGRNADGMLDGLKEWCREAEATGIRTLAEFAARLKGYRLAGDAG</sequence>
<dbReference type="InterPro" id="IPR005804">
    <property type="entry name" value="FA_desaturase_dom"/>
</dbReference>
<keyword evidence="4" id="KW-0276">Fatty acid metabolism</keyword>
<comment type="similarity">
    <text evidence="2">Belongs to the fatty acid desaturase type 2 family.</text>
</comment>
<dbReference type="InterPro" id="IPR015876">
    <property type="entry name" value="Acyl-CoA_DS"/>
</dbReference>
<keyword evidence="8" id="KW-0443">Lipid metabolism</keyword>
<organism evidence="12 13">
    <name type="scientific">Dokdonella ginsengisoli</name>
    <dbReference type="NCBI Taxonomy" id="363846"/>
    <lineage>
        <taxon>Bacteria</taxon>
        <taxon>Pseudomonadati</taxon>
        <taxon>Pseudomonadota</taxon>
        <taxon>Gammaproteobacteria</taxon>
        <taxon>Lysobacterales</taxon>
        <taxon>Rhodanobacteraceae</taxon>
        <taxon>Dokdonella</taxon>
    </lineage>
</organism>
<evidence type="ECO:0000256" key="7">
    <source>
        <dbReference type="ARBA" id="ARBA00023004"/>
    </source>
</evidence>
<name>A0ABV9QQE5_9GAMM</name>
<dbReference type="RefSeq" id="WP_380018800.1">
    <property type="nucleotide sequence ID" value="NZ_JBHSHD010000002.1"/>
</dbReference>
<gene>
    <name evidence="12" type="ORF">ACFO6Q_01925</name>
</gene>
<evidence type="ECO:0000256" key="1">
    <source>
        <dbReference type="ARBA" id="ARBA00004141"/>
    </source>
</evidence>
<comment type="caution">
    <text evidence="12">The sequence shown here is derived from an EMBL/GenBank/DDBJ whole genome shotgun (WGS) entry which is preliminary data.</text>
</comment>
<accession>A0ABV9QQE5</accession>
<keyword evidence="6 12" id="KW-0560">Oxidoreductase</keyword>
<evidence type="ECO:0000256" key="9">
    <source>
        <dbReference type="ARBA" id="ARBA00023136"/>
    </source>
</evidence>
<evidence type="ECO:0000256" key="5">
    <source>
        <dbReference type="ARBA" id="ARBA00022989"/>
    </source>
</evidence>
<comment type="subcellular location">
    <subcellularLocation>
        <location evidence="1">Membrane</location>
        <topology evidence="1">Multi-pass membrane protein</topology>
    </subcellularLocation>
</comment>
<feature type="transmembrane region" description="Helical" evidence="10">
    <location>
        <begin position="20"/>
        <end position="40"/>
    </location>
</feature>
<dbReference type="EC" id="1.14.19.-" evidence="12"/>
<evidence type="ECO:0000256" key="10">
    <source>
        <dbReference type="SAM" id="Phobius"/>
    </source>
</evidence>
<proteinExistence type="inferred from homology"/>
<feature type="transmembrane region" description="Helical" evidence="10">
    <location>
        <begin position="141"/>
        <end position="163"/>
    </location>
</feature>
<evidence type="ECO:0000256" key="3">
    <source>
        <dbReference type="ARBA" id="ARBA00022692"/>
    </source>
</evidence>
<evidence type="ECO:0000256" key="8">
    <source>
        <dbReference type="ARBA" id="ARBA00023098"/>
    </source>
</evidence>
<reference evidence="13" key="1">
    <citation type="journal article" date="2019" name="Int. J. Syst. Evol. Microbiol.">
        <title>The Global Catalogue of Microorganisms (GCM) 10K type strain sequencing project: providing services to taxonomists for standard genome sequencing and annotation.</title>
        <authorList>
            <consortium name="The Broad Institute Genomics Platform"/>
            <consortium name="The Broad Institute Genome Sequencing Center for Infectious Disease"/>
            <person name="Wu L."/>
            <person name="Ma J."/>
        </authorList>
    </citation>
    <scope>NUCLEOTIDE SEQUENCE [LARGE SCALE GENOMIC DNA]</scope>
    <source>
        <strain evidence="13">CCUG 30340</strain>
    </source>
</reference>
<dbReference type="CDD" id="cd03505">
    <property type="entry name" value="Delta9-FADS-like"/>
    <property type="match status" value="1"/>
</dbReference>
<keyword evidence="7" id="KW-0408">Iron</keyword>
<dbReference type="PANTHER" id="PTHR11351:SF33">
    <property type="entry name" value="DELTA-9 FATTY ACID DESATURASE, DESA"/>
    <property type="match status" value="1"/>
</dbReference>
<protein>
    <submittedName>
        <fullName evidence="12">Acyl-CoA desaturase</fullName>
        <ecNumber evidence="12">1.14.19.-</ecNumber>
    </submittedName>
</protein>